<protein>
    <submittedName>
        <fullName evidence="2">Uncharacterized protein</fullName>
    </submittedName>
</protein>
<dbReference type="AlphaFoldDB" id="A0A261WL74"/>
<proteinExistence type="predicted"/>
<reference evidence="3" key="1">
    <citation type="journal article" date="2016" name="Sci. Rep.">
        <title>Genome analysis of the kiwifruit canker pathogen Pseudomonas syringae pv. actinidiae biovar 5.</title>
        <authorList>
            <person name="Fujikawa T."/>
            <person name="Sawada H."/>
        </authorList>
    </citation>
    <scope>NUCLEOTIDE SEQUENCE [LARGE SCALE GENOMIC DNA]</scope>
    <source>
        <strain evidence="3">MAFF 212061</strain>
    </source>
</reference>
<dbReference type="EMBL" id="CP026562">
    <property type="protein sequence ID" value="AVB22125.1"/>
    <property type="molecule type" value="Genomic_DNA"/>
</dbReference>
<reference evidence="2" key="3">
    <citation type="journal article" date="2019" name="Plant Pathol.">
        <title>Genetic diversity of Pseudomonas syringae pv. actinidiae, pathogen of kiwifruit bacterial canker.</title>
        <authorList>
            <person name="Sawada H."/>
            <person name="Fujikawa T."/>
        </authorList>
    </citation>
    <scope>NUCLEOTIDE SEQUENCE</scope>
    <source>
        <strain evidence="2">MAFF 212061</strain>
    </source>
</reference>
<dbReference type="KEGG" id="pavl:BKM03_25205"/>
<evidence type="ECO:0000313" key="2">
    <source>
        <dbReference type="EMBL" id="OZI86889.1"/>
    </source>
</evidence>
<accession>A0A261WL74</accession>
<evidence type="ECO:0000313" key="4">
    <source>
        <dbReference type="Proteomes" id="UP000236903"/>
    </source>
</evidence>
<gene>
    <name evidence="1" type="ORF">BKM03_25205</name>
    <name evidence="2" type="ORF">CFN58_07940</name>
</gene>
<sequence>MAVCRCFYIDVCGCISTFNGLFESLACFKDRNLQDVVINGWIERDDLPWGFNALSADHPGFLAAVAESCSRV</sequence>
<dbReference type="EMBL" id="NKQU01000187">
    <property type="protein sequence ID" value="OZI86889.1"/>
    <property type="molecule type" value="Genomic_DNA"/>
</dbReference>
<dbReference type="Proteomes" id="UP000217163">
    <property type="component" value="Unassembled WGS sequence"/>
</dbReference>
<organism evidence="2 3">
    <name type="scientific">Pseudomonas avellanae</name>
    <dbReference type="NCBI Taxonomy" id="46257"/>
    <lineage>
        <taxon>Bacteria</taxon>
        <taxon>Pseudomonadati</taxon>
        <taxon>Pseudomonadota</taxon>
        <taxon>Gammaproteobacteria</taxon>
        <taxon>Pseudomonadales</taxon>
        <taxon>Pseudomonadaceae</taxon>
        <taxon>Pseudomonas</taxon>
    </lineage>
</organism>
<name>A0A261WL74_9PSED</name>
<evidence type="ECO:0000313" key="3">
    <source>
        <dbReference type="Proteomes" id="UP000217163"/>
    </source>
</evidence>
<evidence type="ECO:0000313" key="1">
    <source>
        <dbReference type="EMBL" id="AVB22125.1"/>
    </source>
</evidence>
<dbReference type="Proteomes" id="UP000236903">
    <property type="component" value="Chromosome"/>
</dbReference>
<reference evidence="1 4" key="2">
    <citation type="submission" date="2018-02" db="EMBL/GenBank/DDBJ databases">
        <title>Comparative genomics of Pseudomonas syringae.</title>
        <authorList>
            <person name="Hulin M.T."/>
        </authorList>
    </citation>
    <scope>NUCLEOTIDE SEQUENCE [LARGE SCALE GENOMIC DNA]</scope>
    <source>
        <strain evidence="1 4">R2leaf</strain>
    </source>
</reference>